<dbReference type="FunFam" id="3.40.50.720:FF:000336">
    <property type="entry name" value="Aldehyde reductase"/>
    <property type="match status" value="1"/>
</dbReference>
<proteinExistence type="predicted"/>
<evidence type="ECO:0000313" key="3">
    <source>
        <dbReference type="EMBL" id="GET22287.1"/>
    </source>
</evidence>
<dbReference type="SUPFAM" id="SSF51735">
    <property type="entry name" value="NAD(P)-binding Rossmann-fold domains"/>
    <property type="match status" value="1"/>
</dbReference>
<gene>
    <name evidence="4" type="ORF">CLV93_11218</name>
    <name evidence="3" type="ORF">JCM18694_25330</name>
</gene>
<name>A0A2P8C7D3_9BACT</name>
<evidence type="ECO:0000313" key="5">
    <source>
        <dbReference type="Proteomes" id="UP000240621"/>
    </source>
</evidence>
<reference evidence="4 5" key="1">
    <citation type="submission" date="2018-03" db="EMBL/GenBank/DDBJ databases">
        <title>Genomic Encyclopedia of Archaeal and Bacterial Type Strains, Phase II (KMG-II): from individual species to whole genera.</title>
        <authorList>
            <person name="Goeker M."/>
        </authorList>
    </citation>
    <scope>NUCLEOTIDE SEQUENCE [LARGE SCALE GENOMIC DNA]</scope>
    <source>
        <strain evidence="4 5">DSM 27267</strain>
    </source>
</reference>
<dbReference type="AlphaFoldDB" id="A0A2P8C7D3"/>
<accession>A0A2P8C7D3</accession>
<keyword evidence="1" id="KW-0560">Oxidoreductase</keyword>
<dbReference type="RefSeq" id="WP_106543488.1">
    <property type="nucleotide sequence ID" value="NZ_BLAU01000001.1"/>
</dbReference>
<dbReference type="Proteomes" id="UP000240621">
    <property type="component" value="Unassembled WGS sequence"/>
</dbReference>
<evidence type="ECO:0000313" key="4">
    <source>
        <dbReference type="EMBL" id="PSK80883.1"/>
    </source>
</evidence>
<evidence type="ECO:0000256" key="1">
    <source>
        <dbReference type="ARBA" id="ARBA00023002"/>
    </source>
</evidence>
<dbReference type="InterPro" id="IPR050425">
    <property type="entry name" value="NAD(P)_dehydrat-like"/>
</dbReference>
<dbReference type="CDD" id="cd05227">
    <property type="entry name" value="AR_SDR_e"/>
    <property type="match status" value="1"/>
</dbReference>
<dbReference type="GO" id="GO:0016616">
    <property type="term" value="F:oxidoreductase activity, acting on the CH-OH group of donors, NAD or NADP as acceptor"/>
    <property type="evidence" value="ECO:0007669"/>
    <property type="project" value="TreeGrafter"/>
</dbReference>
<protein>
    <submittedName>
        <fullName evidence="3">NAD-dependent epimerase</fullName>
    </submittedName>
    <submittedName>
        <fullName evidence="4">Nucleoside-diphosphate-sugar epimerase</fullName>
    </submittedName>
</protein>
<organism evidence="4 5">
    <name type="scientific">Prolixibacter denitrificans</name>
    <dbReference type="NCBI Taxonomy" id="1541063"/>
    <lineage>
        <taxon>Bacteria</taxon>
        <taxon>Pseudomonadati</taxon>
        <taxon>Bacteroidota</taxon>
        <taxon>Bacteroidia</taxon>
        <taxon>Marinilabiliales</taxon>
        <taxon>Prolixibacteraceae</taxon>
        <taxon>Prolixibacter</taxon>
    </lineage>
</organism>
<comment type="caution">
    <text evidence="4">The sequence shown here is derived from an EMBL/GenBank/DDBJ whole genome shotgun (WGS) entry which is preliminary data.</text>
</comment>
<reference evidence="3 6" key="2">
    <citation type="submission" date="2019-10" db="EMBL/GenBank/DDBJ databases">
        <title>Prolixibacter strains distinguished by the presence of nitrate reductase genes were adept at nitrate-dependent anaerobic corrosion of metallic iron and carbon steel.</title>
        <authorList>
            <person name="Iino T."/>
            <person name="Shono N."/>
            <person name="Ito K."/>
            <person name="Nakamura R."/>
            <person name="Sueoka K."/>
            <person name="Harayama S."/>
            <person name="Ohkuma M."/>
        </authorList>
    </citation>
    <scope>NUCLEOTIDE SEQUENCE [LARGE SCALE GENOMIC DNA]</scope>
    <source>
        <strain evidence="3 6">MIC1-1</strain>
    </source>
</reference>
<feature type="domain" description="NAD-dependent epimerase/dehydratase" evidence="2">
    <location>
        <begin position="13"/>
        <end position="254"/>
    </location>
</feature>
<dbReference type="Gene3D" id="3.40.50.720">
    <property type="entry name" value="NAD(P)-binding Rossmann-like Domain"/>
    <property type="match status" value="1"/>
</dbReference>
<keyword evidence="6" id="KW-1185">Reference proteome</keyword>
<dbReference type="EMBL" id="PYGC01000012">
    <property type="protein sequence ID" value="PSK80883.1"/>
    <property type="molecule type" value="Genomic_DNA"/>
</dbReference>
<dbReference type="PANTHER" id="PTHR10366:SF812">
    <property type="entry name" value="VPS9 DOMAIN-CONTAINING PROTEIN"/>
    <property type="match status" value="1"/>
</dbReference>
<dbReference type="InterPro" id="IPR001509">
    <property type="entry name" value="Epimerase_deHydtase"/>
</dbReference>
<dbReference type="EMBL" id="BLAU01000001">
    <property type="protein sequence ID" value="GET22287.1"/>
    <property type="molecule type" value="Genomic_DNA"/>
</dbReference>
<sequence>MKTSVQIDASKPVLVTGGSGYVASWIVKQLLDDGFKVRTTVRNKSNTAKYQHLLDMAENSKGKLEVYEADLLKEGSFLEAMKGCELLFHTASPFKIAGFKSAQKDLVDPAVRGTRNVLLSANITPSLKRIVLTASVASMYGDAIESTNTPNGVFTDRDWNETSSLTHQPYSYSKTVAEKEAWKMEGEQDQWELVTVHPGFVLGPSLTPRTDSTSIDFMLSFLNGKYKTGVPDLTFGFVDVRDVAKVHIAAGMTPTAKGRYIAVSESKTALEVAQILREKYNGNYPIPSKLVSRALLYLVGPMMGFKWKYLKRNLGYAVKFDNSPSINHLGIQYIPLKQTIEEHAEQIINEGLLKK</sequence>
<dbReference type="PANTHER" id="PTHR10366">
    <property type="entry name" value="NAD DEPENDENT EPIMERASE/DEHYDRATASE"/>
    <property type="match status" value="1"/>
</dbReference>
<evidence type="ECO:0000259" key="2">
    <source>
        <dbReference type="Pfam" id="PF01370"/>
    </source>
</evidence>
<evidence type="ECO:0000313" key="6">
    <source>
        <dbReference type="Proteomes" id="UP000396862"/>
    </source>
</evidence>
<dbReference type="OrthoDB" id="9778052at2"/>
<dbReference type="Proteomes" id="UP000396862">
    <property type="component" value="Unassembled WGS sequence"/>
</dbReference>
<dbReference type="InterPro" id="IPR036291">
    <property type="entry name" value="NAD(P)-bd_dom_sf"/>
</dbReference>
<dbReference type="Pfam" id="PF01370">
    <property type="entry name" value="Epimerase"/>
    <property type="match status" value="1"/>
</dbReference>